<reference evidence="6" key="1">
    <citation type="journal article" date="2021" name="Microorganisms">
        <title>Acidisoma silvae sp. nov. and Acidisomacellulosilytica sp. nov., Two Acidophilic Bacteria Isolated from Decaying Wood, Hydrolyzing Cellulose and Producing Poly-3-hydroxybutyrate.</title>
        <authorList>
            <person name="Mieszkin S."/>
            <person name="Pouder E."/>
            <person name="Uroz S."/>
            <person name="Simon-Colin C."/>
            <person name="Alain K."/>
        </authorList>
    </citation>
    <scope>NUCLEOTIDE SEQUENCE</scope>
    <source>
        <strain evidence="6">HW T2.11</strain>
    </source>
</reference>
<keyword evidence="4" id="KW-0804">Transcription</keyword>
<dbReference type="InterPro" id="IPR036388">
    <property type="entry name" value="WH-like_DNA-bd_sf"/>
</dbReference>
<comment type="similarity">
    <text evidence="1">Belongs to the LysR transcriptional regulatory family.</text>
</comment>
<dbReference type="AlphaFoldDB" id="A0A964DXS9"/>
<dbReference type="Pfam" id="PF03466">
    <property type="entry name" value="LysR_substrate"/>
    <property type="match status" value="1"/>
</dbReference>
<gene>
    <name evidence="6" type="ORF">ASILVAE211_02500</name>
</gene>
<proteinExistence type="inferred from homology"/>
<evidence type="ECO:0000259" key="5">
    <source>
        <dbReference type="PROSITE" id="PS50931"/>
    </source>
</evidence>
<evidence type="ECO:0000256" key="3">
    <source>
        <dbReference type="ARBA" id="ARBA00023125"/>
    </source>
</evidence>
<accession>A0A964DXS9</accession>
<dbReference type="InterPro" id="IPR058163">
    <property type="entry name" value="LysR-type_TF_proteobact-type"/>
</dbReference>
<dbReference type="PANTHER" id="PTHR30537:SF1">
    <property type="entry name" value="HTH-TYPE TRANSCRIPTIONAL REGULATOR PGRR"/>
    <property type="match status" value="1"/>
</dbReference>
<dbReference type="GO" id="GO:0003700">
    <property type="term" value="F:DNA-binding transcription factor activity"/>
    <property type="evidence" value="ECO:0007669"/>
    <property type="project" value="InterPro"/>
</dbReference>
<keyword evidence="3" id="KW-0238">DNA-binding</keyword>
<dbReference type="SUPFAM" id="SSF46785">
    <property type="entry name" value="Winged helix' DNA-binding domain"/>
    <property type="match status" value="1"/>
</dbReference>
<organism evidence="6 7">
    <name type="scientific">Acidisoma silvae</name>
    <dbReference type="NCBI Taxonomy" id="2802396"/>
    <lineage>
        <taxon>Bacteria</taxon>
        <taxon>Pseudomonadati</taxon>
        <taxon>Pseudomonadota</taxon>
        <taxon>Alphaproteobacteria</taxon>
        <taxon>Acetobacterales</taxon>
        <taxon>Acidocellaceae</taxon>
        <taxon>Acidisoma</taxon>
    </lineage>
</organism>
<protein>
    <submittedName>
        <fullName evidence="6">LysR family transcriptional regulator</fullName>
    </submittedName>
</protein>
<evidence type="ECO:0000256" key="4">
    <source>
        <dbReference type="ARBA" id="ARBA00023163"/>
    </source>
</evidence>
<dbReference type="InterPro" id="IPR036390">
    <property type="entry name" value="WH_DNA-bd_sf"/>
</dbReference>
<dbReference type="Gene3D" id="3.40.190.290">
    <property type="match status" value="1"/>
</dbReference>
<dbReference type="InterPro" id="IPR000847">
    <property type="entry name" value="LysR_HTH_N"/>
</dbReference>
<feature type="domain" description="HTH lysR-type" evidence="5">
    <location>
        <begin position="1"/>
        <end position="61"/>
    </location>
</feature>
<dbReference type="GO" id="GO:0043565">
    <property type="term" value="F:sequence-specific DNA binding"/>
    <property type="evidence" value="ECO:0007669"/>
    <property type="project" value="TreeGrafter"/>
</dbReference>
<dbReference type="Proteomes" id="UP000708298">
    <property type="component" value="Unassembled WGS sequence"/>
</dbReference>
<dbReference type="PANTHER" id="PTHR30537">
    <property type="entry name" value="HTH-TYPE TRANSCRIPTIONAL REGULATOR"/>
    <property type="match status" value="1"/>
</dbReference>
<keyword evidence="2" id="KW-0805">Transcription regulation</keyword>
<dbReference type="FunFam" id="1.10.10.10:FF:000001">
    <property type="entry name" value="LysR family transcriptional regulator"/>
    <property type="match status" value="1"/>
</dbReference>
<dbReference type="InterPro" id="IPR005119">
    <property type="entry name" value="LysR_subst-bd"/>
</dbReference>
<evidence type="ECO:0000256" key="1">
    <source>
        <dbReference type="ARBA" id="ARBA00009437"/>
    </source>
</evidence>
<reference evidence="6" key="2">
    <citation type="submission" date="2021-01" db="EMBL/GenBank/DDBJ databases">
        <authorList>
            <person name="Mieszkin S."/>
            <person name="Pouder E."/>
            <person name="Alain K."/>
        </authorList>
    </citation>
    <scope>NUCLEOTIDE SEQUENCE</scope>
    <source>
        <strain evidence="6">HW T2.11</strain>
    </source>
</reference>
<evidence type="ECO:0000313" key="7">
    <source>
        <dbReference type="Proteomes" id="UP000708298"/>
    </source>
</evidence>
<dbReference type="Gene3D" id="1.10.10.10">
    <property type="entry name" value="Winged helix-like DNA-binding domain superfamily/Winged helix DNA-binding domain"/>
    <property type="match status" value="1"/>
</dbReference>
<keyword evidence="7" id="KW-1185">Reference proteome</keyword>
<sequence>MNPTGLDDLAAFAAVARTLSFTRAAAELQLSTSALSHKIKGMEGRLGIRLLQRSSRSVSVTEAGAQLLRTLAPALEEIGGALDRLGQERGAVAGTVRITATRHGYETVIRPILPEFLASHPKAGVEVLIDYQKRDIIAERLDAGIRIGEKLDQDMIAVSVSPELRMAVVASPAYLAARGVPQVPADLMQHACINARMTAGGATLEWEFEREGRVLDIRVPGPLTFNEPLVMLDAAVAGLGIAYVIEGSAQAYIASGRLVRLLEDWLPPFPGYFLYYPSRRQMPAVLSALVATLRRRRE</sequence>
<name>A0A964DXS9_9PROT</name>
<dbReference type="GO" id="GO:0006351">
    <property type="term" value="P:DNA-templated transcription"/>
    <property type="evidence" value="ECO:0007669"/>
    <property type="project" value="TreeGrafter"/>
</dbReference>
<dbReference type="RefSeq" id="WP_227319693.1">
    <property type="nucleotide sequence ID" value="NZ_JAESVB010000001.1"/>
</dbReference>
<dbReference type="CDD" id="cd08474">
    <property type="entry name" value="PBP2_CrgA_like_5"/>
    <property type="match status" value="1"/>
</dbReference>
<comment type="caution">
    <text evidence="6">The sequence shown here is derived from an EMBL/GenBank/DDBJ whole genome shotgun (WGS) entry which is preliminary data.</text>
</comment>
<dbReference type="PROSITE" id="PS50931">
    <property type="entry name" value="HTH_LYSR"/>
    <property type="match status" value="1"/>
</dbReference>
<dbReference type="Pfam" id="PF00126">
    <property type="entry name" value="HTH_1"/>
    <property type="match status" value="1"/>
</dbReference>
<dbReference type="SUPFAM" id="SSF53850">
    <property type="entry name" value="Periplasmic binding protein-like II"/>
    <property type="match status" value="1"/>
</dbReference>
<evidence type="ECO:0000256" key="2">
    <source>
        <dbReference type="ARBA" id="ARBA00023015"/>
    </source>
</evidence>
<dbReference type="EMBL" id="JAESVB010000001">
    <property type="protein sequence ID" value="MCB8874038.1"/>
    <property type="molecule type" value="Genomic_DNA"/>
</dbReference>
<evidence type="ECO:0000313" key="6">
    <source>
        <dbReference type="EMBL" id="MCB8874038.1"/>
    </source>
</evidence>